<feature type="transmembrane region" description="Helical" evidence="1">
    <location>
        <begin position="22"/>
        <end position="50"/>
    </location>
</feature>
<name>A0A291LYL6_9RHOB</name>
<keyword evidence="3" id="KW-1185">Reference proteome</keyword>
<keyword evidence="1" id="KW-1133">Transmembrane helix</keyword>
<reference evidence="2 3" key="1">
    <citation type="submission" date="2017-05" db="EMBL/GenBank/DDBJ databases">
        <title>Comparative genomic and metabolic analysis of manganese-oxidizing mechanisms in Celeribater manganoxidans DY25T: its adaption to the environment of polymetallic nodule.</title>
        <authorList>
            <person name="Wang X."/>
        </authorList>
    </citation>
    <scope>NUCLEOTIDE SEQUENCE [LARGE SCALE GENOMIC DNA]</scope>
    <source>
        <strain evidence="2 3">DY25</strain>
    </source>
</reference>
<evidence type="ECO:0000313" key="3">
    <source>
        <dbReference type="Proteomes" id="UP000219050"/>
    </source>
</evidence>
<dbReference type="Proteomes" id="UP000219050">
    <property type="component" value="Chromosome"/>
</dbReference>
<organism evidence="2 3">
    <name type="scientific">Pacificitalea manganoxidans</name>
    <dbReference type="NCBI Taxonomy" id="1411902"/>
    <lineage>
        <taxon>Bacteria</taxon>
        <taxon>Pseudomonadati</taxon>
        <taxon>Pseudomonadota</taxon>
        <taxon>Alphaproteobacteria</taxon>
        <taxon>Rhodobacterales</taxon>
        <taxon>Paracoccaceae</taxon>
        <taxon>Pacificitalea</taxon>
    </lineage>
</organism>
<accession>A0A291LYL6</accession>
<dbReference type="EMBL" id="CP021404">
    <property type="protein sequence ID" value="ATI41789.1"/>
    <property type="molecule type" value="Genomic_DNA"/>
</dbReference>
<keyword evidence="1" id="KW-0472">Membrane</keyword>
<proteinExistence type="predicted"/>
<protein>
    <submittedName>
        <fullName evidence="2">Uncharacterized protein</fullName>
    </submittedName>
</protein>
<evidence type="ECO:0000256" key="1">
    <source>
        <dbReference type="SAM" id="Phobius"/>
    </source>
</evidence>
<keyword evidence="1" id="KW-0812">Transmembrane</keyword>
<gene>
    <name evidence="2" type="ORF">CBW24_07110</name>
</gene>
<dbReference type="KEGG" id="cmag:CBW24_07110"/>
<dbReference type="AlphaFoldDB" id="A0A291LYL6"/>
<sequence length="63" mass="6515">MVSAVTLASLIASFRTSRRPPAYIIVLVAGSLAAVLLGAEASGVAMFAPLDAKRPCARRVARC</sequence>
<evidence type="ECO:0000313" key="2">
    <source>
        <dbReference type="EMBL" id="ATI41789.1"/>
    </source>
</evidence>